<sequence length="218" mass="21846">MKFSVLALSALLAVAAADTTTANPSIITSTPEVECAKSCEARDICCTASCYHVPCPSDEQANDTNECVAACPQGTGSVADTQKYAECERSCYSSHFWGGNGSGATATHSSTTSTGTGNTATQTSSDSSSTGSKSSGDNDSNDNNDNDDSSSSGTATSSSGSSQETTNAAANVKLGASAAGLFGLVVAAFALILTTLSEPYLMELSQFAASGLGSIHVP</sequence>
<dbReference type="eggNOG" id="ENOG502SFMK">
    <property type="taxonomic scope" value="Eukaryota"/>
</dbReference>
<dbReference type="KEGG" id="pcs:N7525_003868"/>
<feature type="compositionally biased region" description="Acidic residues" evidence="1">
    <location>
        <begin position="139"/>
        <end position="148"/>
    </location>
</feature>
<keyword evidence="2" id="KW-1133">Transmembrane helix</keyword>
<evidence type="ECO:0000313" key="4">
    <source>
        <dbReference type="EMBL" id="CAP99822.1"/>
    </source>
</evidence>
<gene>
    <name evidence="4" type="ORF">Pc22g25340</name>
    <name evidence="4" type="ORF">PCH_Pc22g25340</name>
</gene>
<keyword evidence="3" id="KW-0732">Signal</keyword>
<protein>
    <submittedName>
        <fullName evidence="4">Pc22g25340 protein</fullName>
    </submittedName>
</protein>
<feature type="signal peptide" evidence="3">
    <location>
        <begin position="1"/>
        <end position="17"/>
    </location>
</feature>
<feature type="chain" id="PRO_5002845904" evidence="3">
    <location>
        <begin position="18"/>
        <end position="218"/>
    </location>
</feature>
<dbReference type="BioCyc" id="PCHR:PC22G25340-MONOMER"/>
<reference evidence="4 5" key="1">
    <citation type="journal article" date="2008" name="Nat. Biotechnol.">
        <title>Genome sequencing and analysis of the filamentous fungus Penicillium chrysogenum.</title>
        <authorList>
            <person name="van den Berg M.A."/>
            <person name="Albang R."/>
            <person name="Albermann K."/>
            <person name="Badger J.H."/>
            <person name="Daran J.-M."/>
            <person name="Driessen A.J.M."/>
            <person name="Garcia-Estrada C."/>
            <person name="Fedorova N.D."/>
            <person name="Harris D.M."/>
            <person name="Heijne W.H.M."/>
            <person name="Joardar V.S."/>
            <person name="Kiel J.A.K.W."/>
            <person name="Kovalchuk A."/>
            <person name="Martin J.F."/>
            <person name="Nierman W.C."/>
            <person name="Nijland J.G."/>
            <person name="Pronk J.T."/>
            <person name="Roubos J.A."/>
            <person name="van der Klei I.J."/>
            <person name="van Peij N.N.M.E."/>
            <person name="Veenhuis M."/>
            <person name="von Doehren H."/>
            <person name="Wagner C."/>
            <person name="Wortman J.R."/>
            <person name="Bovenberg R.A.L."/>
        </authorList>
    </citation>
    <scope>NUCLEOTIDE SEQUENCE [LARGE SCALE GENOMIC DNA]</scope>
    <source>
        <strain evidence="5">ATCC 28089 / DSM 1075 / NRRL 1951 / Wisconsin 54-1255</strain>
    </source>
</reference>
<dbReference type="GeneID" id="8304462"/>
<accession>B6HS54</accession>
<feature type="compositionally biased region" description="Low complexity" evidence="1">
    <location>
        <begin position="149"/>
        <end position="162"/>
    </location>
</feature>
<feature type="compositionally biased region" description="Low complexity" evidence="1">
    <location>
        <begin position="103"/>
        <end position="138"/>
    </location>
</feature>
<dbReference type="VEuPathDB" id="FungiDB:PCH_Pc22g25340"/>
<dbReference type="STRING" id="500485.B6HS54"/>
<evidence type="ECO:0000256" key="3">
    <source>
        <dbReference type="SAM" id="SignalP"/>
    </source>
</evidence>
<feature type="region of interest" description="Disordered" evidence="1">
    <location>
        <begin position="103"/>
        <end position="163"/>
    </location>
</feature>
<feature type="transmembrane region" description="Helical" evidence="2">
    <location>
        <begin position="174"/>
        <end position="196"/>
    </location>
</feature>
<keyword evidence="5" id="KW-1185">Reference proteome</keyword>
<dbReference type="AlphaFoldDB" id="B6HS54"/>
<dbReference type="Proteomes" id="UP000000724">
    <property type="component" value="Contig Pc00c22"/>
</dbReference>
<dbReference type="OMA" id="CCIAGCF"/>
<evidence type="ECO:0000256" key="2">
    <source>
        <dbReference type="SAM" id="Phobius"/>
    </source>
</evidence>
<dbReference type="HOGENOM" id="CLU_096545_1_1_1"/>
<evidence type="ECO:0000313" key="5">
    <source>
        <dbReference type="Proteomes" id="UP000000724"/>
    </source>
</evidence>
<keyword evidence="2" id="KW-0812">Transmembrane</keyword>
<dbReference type="OrthoDB" id="5597238at2759"/>
<name>B6HS54_PENRW</name>
<evidence type="ECO:0000256" key="1">
    <source>
        <dbReference type="SAM" id="MobiDB-lite"/>
    </source>
</evidence>
<dbReference type="EMBL" id="AM920437">
    <property type="protein sequence ID" value="CAP99822.1"/>
    <property type="molecule type" value="Genomic_DNA"/>
</dbReference>
<organism evidence="4 5">
    <name type="scientific">Penicillium rubens (strain ATCC 28089 / DSM 1075 / NRRL 1951 / Wisconsin 54-1255)</name>
    <name type="common">Penicillium chrysogenum</name>
    <dbReference type="NCBI Taxonomy" id="500485"/>
    <lineage>
        <taxon>Eukaryota</taxon>
        <taxon>Fungi</taxon>
        <taxon>Dikarya</taxon>
        <taxon>Ascomycota</taxon>
        <taxon>Pezizomycotina</taxon>
        <taxon>Eurotiomycetes</taxon>
        <taxon>Eurotiomycetidae</taxon>
        <taxon>Eurotiales</taxon>
        <taxon>Aspergillaceae</taxon>
        <taxon>Penicillium</taxon>
        <taxon>Penicillium chrysogenum species complex</taxon>
    </lineage>
</organism>
<proteinExistence type="predicted"/>
<keyword evidence="2" id="KW-0472">Membrane</keyword>